<evidence type="ECO:0000256" key="4">
    <source>
        <dbReference type="ARBA" id="ARBA00022517"/>
    </source>
</evidence>
<dbReference type="GO" id="GO:0016791">
    <property type="term" value="F:phosphatase activity"/>
    <property type="evidence" value="ECO:0007669"/>
    <property type="project" value="InterPro"/>
</dbReference>
<accession>A0A3M7D6T7</accession>
<keyword evidence="3" id="KW-0813">Transport</keyword>
<feature type="compositionally biased region" description="Basic and acidic residues" evidence="7">
    <location>
        <begin position="23"/>
        <end position="50"/>
    </location>
</feature>
<name>A0A3M7D6T7_HORWE</name>
<dbReference type="InterPro" id="IPR027312">
    <property type="entry name" value="Sda1"/>
</dbReference>
<dbReference type="InterPro" id="IPR012977">
    <property type="entry name" value="SDA1_N"/>
</dbReference>
<sequence length="2843" mass="317961">MSQNAKGSVPKFGSFKPKSTTLKTEEPREAKTDGHRRRHENDSGRGESSHRSKRRRLEPRETGQDESRSYSHRHRHREEPKSRPELKTLTQTVASDELEDSDSFIVDLRGDAKNVEFGSLHRYSVPPYHRIGYGKLVGAPSGARIDRDQSAGNYVTLSRRTGDRNDVGRLRLSPGTPINEKRLRLVAPIASSSSGVDINSDFVSLNGDSELRQGPDTSGSRDTVDYRSIDGKAKHTNQPEDEDFEFASDTGADLENEQSELQVRQENAALIRQTKERPHDFNVWRALIEHQARVICPGVDLFRLTTSQKRTIADIRLSIYDQALKHVTADKLGHESLVSGMMAESSLVWDSRRLSRKWSEISTHTPTSIELWTLYLNHVQTTHTEFKYESCKATLVQCLEILHKACLVSQRPISTQHVQIYVFLRCTAFIRDSGYDELAYGLWQAIFEQHCCRQQGIPYSEANLADLGDFWESDYPRIGEDQAMGWSHYVGGVDQQPRVTHSTRLRPIDLSRPLYSMAEQEMQLALDLHLPASADDDDALDDPFRHVMFTDIRDVCASLLHKLPRTLLLDAFLAFMHLPPISTHLSGAQAHMKRSDPFLEEFCAADPVRSVYETDYSLFQTAFGHLCEQEPGKSSSNGGHLRFVDRILKGFNSSGSLDDGVGVYHIAFSAHAFGPEALKIAKKLLKEHSSSLRLYNAYALAEAKVGKGLSKAAEVWRTALGMSQNFGENAAEESVLLWHGWVHSCLANGDENSAVNLLLAMGDGIEAFAQRQENKAEILPSRRLKSIQYLESTLERTLHQGKLGLAASFADCRMWLDYLAKGNSLDAALELTPRLCKGFMRSMAPAVVEQLLHQSQATLIRHHIDSRRPYKPAIVRANVSASVQKFPENSMIISMYFEIQRRFQIEDRIRASLHDETLAKIQSNLVGWSYLIAEELHRYSNGNAGSSENTVRSTFARALLDPTSAARHSSRLWNSWFEFEHGLHHKKEATDKQKQQAVAKMKQVFLDGLRYLPWNKAWVIMGLRVFAGQNLLPWQELRQIYDVLIERELRIRVGGADMEEAIAAVDDMRLGSMRNMYMQYLHVANCIDVITADGVVLNPAGRQNRALESLQFSYGNSTTVHSTRKKDTLDKLKFIEAYGIVGTSAFSLALQATRADSTQVAQICDRPIYCVKDVAIIPLSSQAEAEEAIIAAKTASELEGHSECEPTETDVEDGGGTLASADSELPKSALGQSTAFAKNVLQNRGRYGRFAERWFSKAGWNENRRGSQGMSEESWTKQKEEEHENEIASNEPSRESFDSLVDRKVASEGDGASDTKSAVKANSMIVSLTPRILRAAKLYFSTSGFFFSYDDDISDTLMQRDNSEATTTSVPLCKRFREEYYWNKHLQHSIIDAEQYAYALPLLHGFVGQRAFGVLYDRQTGHNVVPSPSIDNEISLANPEKTETPHDVEKAEQEELLLTLISRRSVNRAGLRYLRRGVDDAGNVANAVETEQILSPQSQDQEGKIFSLLQVRGSIPLFFSQSPYSFKPQPVLHGTETKNQLALQSHLDKLTERYENVHCACLVDKHGTEKAIGEAFECQMQHLTATQPLNSRKSGFEWFDFHAECKGMRFENVSILLDRLRNPLEAFGWGVREGDRTSKRQHGVIRTNCMDCLDRTNVVQSAIAGWALEQEVLELGLKIDLKADPETQWFNTLWADNGDAISKQYTGTSALKGDFTRTRKRNWIGALSDLSLTLTRYYNNIFSDYFLQLTIDYFLGGVGPSAFDDFEADMTGHDNAQDIQRVRADAVDLCITTVIDESKEKYIAGWTLGCPHEANTLISHLFEECVLLLTNTALHFCRIDWNAERIDKLERIGLLDILEIWKGPYVTSTLGATHTDESTNVGFAFRYNTRNDAVVRIKERTVGREAAINEATPDASEQLQSEEGSETRLLAFKVLSRKSSSTKTSGRESQQESEKDLLGQICGKLHHSMARAAKEQRGVDHLELEKVPEVRDYPVVSAAEARKNTGYTESIGYSIKKLIWSQPEEFSSARALILKPPRPKGITSTIPRSPPVEMKRKIGALEKVDADLPNLQHKIRIDPASYRDDFVGQYSQYASLYELFLQSPTTTDDSGIVRLRDLIDFVSHVADCYPKITEGFAGDLRALIERHHATLEPELRDKIVGSLVLLRRKDIIDSQSLLNTLWPLLISTPSKSLRALLYQKIISDIRTANSKTTNHKLNRSMQTTCHNLIASDPASPKGLWSVKLTRELWKRQVWNDAKAVSIMAAAALSEDAKVVTGGVRFFLGGDQEREEAADDESDADEDIDMGKLRHQAVINKKSAKRDRELKAAKAKVKRKEKKKNAPHPLNFSALHLLHDPQGFAEKLFFQHLQPSQPKVKLNLEQKLHVLNLVSRLVGLHKLTLIPLYSYFLKFLTPRQPSVTSFLASLAQATHNLVPPDALEPLIQKTANEFVSEASAAEVASAGLNAIREVCARQPLAMSETLLQDLVQYRKSKDKGVQMAARGLLSLYREVGAGMLRKRDRGREAALKLRSGEQDATRRFGAVEQGGIEGLELLEKWKDEQGQNGEEDEEKGWDDWDAQSDSSESSGGWINVESEGEDIDISDSEDEREKAAKKKTETEKKQAESKDGKGADVDGSNQLGSSSARTGASMEPEAALKREEQRISNLATTRILTPADLAKLKELQQSAAVTASLPTAKRRRLQQAQQQQNVQRHADDAVTADDIAGLASLSHKATKEEKVAMAKGEAVGDRPAADKNDHRSSTARRKEKKAAEGKSTTNKEKARKKNMIMTLGKAKKKAIARNCICTAQSMVSNSGMDSSLAAEAISTFVLSGDDPKGQQSSLGF</sequence>
<dbReference type="EMBL" id="QWIN01000091">
    <property type="protein sequence ID" value="RMY59586.1"/>
    <property type="molecule type" value="Genomic_DNA"/>
</dbReference>
<evidence type="ECO:0000256" key="1">
    <source>
        <dbReference type="ARBA" id="ARBA00004123"/>
    </source>
</evidence>
<feature type="compositionally biased region" description="Basic and acidic residues" evidence="7">
    <location>
        <begin position="77"/>
        <end position="86"/>
    </location>
</feature>
<dbReference type="VEuPathDB" id="FungiDB:BTJ68_06890"/>
<dbReference type="Proteomes" id="UP000270230">
    <property type="component" value="Unassembled WGS sequence"/>
</dbReference>
<gene>
    <name evidence="10" type="ORF">D0865_01993</name>
</gene>
<keyword evidence="5" id="KW-0653">Protein transport</keyword>
<evidence type="ECO:0000256" key="7">
    <source>
        <dbReference type="SAM" id="MobiDB-lite"/>
    </source>
</evidence>
<evidence type="ECO:0000256" key="5">
    <source>
        <dbReference type="ARBA" id="ARBA00022927"/>
    </source>
</evidence>
<dbReference type="GO" id="GO:0006629">
    <property type="term" value="P:lipid metabolic process"/>
    <property type="evidence" value="ECO:0007669"/>
    <property type="project" value="UniProtKB-ARBA"/>
</dbReference>
<evidence type="ECO:0000256" key="3">
    <source>
        <dbReference type="ARBA" id="ARBA00022448"/>
    </source>
</evidence>
<feature type="region of interest" description="Disordered" evidence="7">
    <location>
        <begin position="2693"/>
        <end position="2715"/>
    </location>
</feature>
<feature type="compositionally biased region" description="Basic and acidic residues" evidence="7">
    <location>
        <begin position="1274"/>
        <end position="1298"/>
    </location>
</feature>
<dbReference type="InterPro" id="IPR011990">
    <property type="entry name" value="TPR-like_helical_dom_sf"/>
</dbReference>
<dbReference type="InterPro" id="IPR013633">
    <property type="entry name" value="NRDE-2"/>
</dbReference>
<feature type="region of interest" description="Disordered" evidence="7">
    <location>
        <begin position="2732"/>
        <end position="2786"/>
    </location>
</feature>
<comment type="caution">
    <text evidence="10">The sequence shown here is derived from an EMBL/GenBank/DDBJ whole genome shotgun (WGS) entry which is preliminary data.</text>
</comment>
<evidence type="ECO:0000313" key="11">
    <source>
        <dbReference type="Proteomes" id="UP000270230"/>
    </source>
</evidence>
<dbReference type="PANTHER" id="PTHR12730:SF0">
    <property type="entry name" value="PROTEIN SDA1 HOMOLOG"/>
    <property type="match status" value="1"/>
</dbReference>
<feature type="compositionally biased region" description="Basic and acidic residues" evidence="7">
    <location>
        <begin position="58"/>
        <end position="69"/>
    </location>
</feature>
<feature type="compositionally biased region" description="Acidic residues" evidence="7">
    <location>
        <begin position="2564"/>
        <end position="2577"/>
    </location>
</feature>
<reference evidence="10 11" key="1">
    <citation type="journal article" date="2018" name="BMC Genomics">
        <title>Genomic evidence for intraspecific hybridization in a clonal and extremely halotolerant yeast.</title>
        <authorList>
            <person name="Gostincar C."/>
            <person name="Stajich J.E."/>
            <person name="Zupancic J."/>
            <person name="Zalar P."/>
            <person name="Gunde-Cimerman N."/>
        </authorList>
    </citation>
    <scope>NUCLEOTIDE SEQUENCE [LARGE SCALE GENOMIC DNA]</scope>
    <source>
        <strain evidence="10 11">EXF-151</strain>
    </source>
</reference>
<feature type="region of interest" description="Disordered" evidence="7">
    <location>
        <begin position="1"/>
        <end position="86"/>
    </location>
</feature>
<comment type="similarity">
    <text evidence="2">Belongs to the SDA1 family.</text>
</comment>
<keyword evidence="6" id="KW-0539">Nucleus</keyword>
<keyword evidence="4" id="KW-0690">Ribosome biogenesis</keyword>
<evidence type="ECO:0000313" key="10">
    <source>
        <dbReference type="EMBL" id="RMY59586.1"/>
    </source>
</evidence>
<feature type="compositionally biased region" description="Basic and acidic residues" evidence="7">
    <location>
        <begin position="2606"/>
        <end position="2631"/>
    </location>
</feature>
<dbReference type="PANTHER" id="PTHR12730">
    <property type="entry name" value="HSDA/SDA1-RELATED"/>
    <property type="match status" value="1"/>
</dbReference>
<dbReference type="VEuPathDB" id="FungiDB:BTJ68_02802"/>
<feature type="region of interest" description="Disordered" evidence="7">
    <location>
        <begin position="2559"/>
        <end position="2655"/>
    </location>
</feature>
<proteinExistence type="inferred from homology"/>
<dbReference type="Pfam" id="PF08158">
    <property type="entry name" value="SDA1_HEAT"/>
    <property type="match status" value="1"/>
</dbReference>
<dbReference type="InterPro" id="IPR007949">
    <property type="entry name" value="SDA1_MD"/>
</dbReference>
<dbReference type="OrthoDB" id="3889325at2759"/>
<dbReference type="GO" id="GO:0005730">
    <property type="term" value="C:nucleolus"/>
    <property type="evidence" value="ECO:0007669"/>
    <property type="project" value="TreeGrafter"/>
</dbReference>
<feature type="region of interest" description="Disordered" evidence="7">
    <location>
        <begin position="1261"/>
        <end position="1298"/>
    </location>
</feature>
<dbReference type="GO" id="GO:0000055">
    <property type="term" value="P:ribosomal large subunit export from nucleus"/>
    <property type="evidence" value="ECO:0007669"/>
    <property type="project" value="InterPro"/>
</dbReference>
<dbReference type="InterPro" id="IPR048292">
    <property type="entry name" value="SDA1_C"/>
</dbReference>
<dbReference type="Pfam" id="PF02383">
    <property type="entry name" value="Syja_N"/>
    <property type="match status" value="1"/>
</dbReference>
<dbReference type="Pfam" id="PF12456">
    <property type="entry name" value="hSac2"/>
    <property type="match status" value="1"/>
</dbReference>
<dbReference type="InterPro" id="IPR034753">
    <property type="entry name" value="hSac2"/>
</dbReference>
<organism evidence="10 11">
    <name type="scientific">Hortaea werneckii</name>
    <name type="common">Black yeast</name>
    <name type="synonym">Cladosporium werneckii</name>
    <dbReference type="NCBI Taxonomy" id="91943"/>
    <lineage>
        <taxon>Eukaryota</taxon>
        <taxon>Fungi</taxon>
        <taxon>Dikarya</taxon>
        <taxon>Ascomycota</taxon>
        <taxon>Pezizomycotina</taxon>
        <taxon>Dothideomycetes</taxon>
        <taxon>Dothideomycetidae</taxon>
        <taxon>Mycosphaerellales</taxon>
        <taxon>Teratosphaeriaceae</taxon>
        <taxon>Hortaea</taxon>
    </lineage>
</organism>
<dbReference type="Pfam" id="PF08424">
    <property type="entry name" value="NRDE-2"/>
    <property type="match status" value="1"/>
</dbReference>
<feature type="compositionally biased region" description="Basic and acidic residues" evidence="7">
    <location>
        <begin position="2732"/>
        <end position="2759"/>
    </location>
</feature>
<dbReference type="GO" id="GO:0042273">
    <property type="term" value="P:ribosomal large subunit biogenesis"/>
    <property type="evidence" value="ECO:0007669"/>
    <property type="project" value="InterPro"/>
</dbReference>
<feature type="domain" description="HSac2" evidence="9">
    <location>
        <begin position="1777"/>
        <end position="1930"/>
    </location>
</feature>
<dbReference type="PROSITE" id="PS50275">
    <property type="entry name" value="SAC"/>
    <property type="match status" value="1"/>
</dbReference>
<evidence type="ECO:0000259" key="9">
    <source>
        <dbReference type="PROSITE" id="PS51791"/>
    </source>
</evidence>
<feature type="compositionally biased region" description="Polar residues" evidence="7">
    <location>
        <begin position="2634"/>
        <end position="2645"/>
    </location>
</feature>
<feature type="domain" description="SAC" evidence="8">
    <location>
        <begin position="1336"/>
        <end position="1707"/>
    </location>
</feature>
<feature type="region of interest" description="Disordered" evidence="7">
    <location>
        <begin position="1197"/>
        <end position="1226"/>
    </location>
</feature>
<feature type="compositionally biased region" description="Basic and acidic residues" evidence="7">
    <location>
        <begin position="2768"/>
        <end position="2779"/>
    </location>
</feature>
<feature type="compositionally biased region" description="Acidic residues" evidence="7">
    <location>
        <begin position="2593"/>
        <end position="2605"/>
    </location>
</feature>
<evidence type="ECO:0008006" key="12">
    <source>
        <dbReference type="Google" id="ProtNLM"/>
    </source>
</evidence>
<feature type="compositionally biased region" description="Polar residues" evidence="7">
    <location>
        <begin position="2578"/>
        <end position="2587"/>
    </location>
</feature>
<evidence type="ECO:0000259" key="8">
    <source>
        <dbReference type="PROSITE" id="PS50275"/>
    </source>
</evidence>
<dbReference type="Pfam" id="PF21638">
    <property type="entry name" value="SDA1_C"/>
    <property type="match status" value="1"/>
</dbReference>
<feature type="compositionally biased region" description="Low complexity" evidence="7">
    <location>
        <begin position="2701"/>
        <end position="2710"/>
    </location>
</feature>
<dbReference type="GO" id="GO:0015031">
    <property type="term" value="P:protein transport"/>
    <property type="evidence" value="ECO:0007669"/>
    <property type="project" value="UniProtKB-KW"/>
</dbReference>
<dbReference type="PROSITE" id="PS51791">
    <property type="entry name" value="HSAC2"/>
    <property type="match status" value="1"/>
</dbReference>
<feature type="region of interest" description="Disordered" evidence="7">
    <location>
        <begin position="205"/>
        <end position="225"/>
    </location>
</feature>
<dbReference type="Pfam" id="PF05285">
    <property type="entry name" value="SDA1_dom"/>
    <property type="match status" value="1"/>
</dbReference>
<dbReference type="InterPro" id="IPR022158">
    <property type="entry name" value="Inositol_phosphatase"/>
</dbReference>
<dbReference type="Gene3D" id="1.25.40.10">
    <property type="entry name" value="Tetratricopeptide repeat domain"/>
    <property type="match status" value="1"/>
</dbReference>
<protein>
    <recommendedName>
        <fullName evidence="12">SAC domain-containing protein</fullName>
    </recommendedName>
</protein>
<evidence type="ECO:0000256" key="2">
    <source>
        <dbReference type="ARBA" id="ARBA00005783"/>
    </source>
</evidence>
<evidence type="ECO:0000256" key="6">
    <source>
        <dbReference type="ARBA" id="ARBA00023242"/>
    </source>
</evidence>
<dbReference type="InterPro" id="IPR002013">
    <property type="entry name" value="SAC_dom"/>
</dbReference>
<comment type="subcellular location">
    <subcellularLocation>
        <location evidence="1">Nucleus</location>
    </subcellularLocation>
</comment>